<reference evidence="4" key="1">
    <citation type="journal article" date="2021" name="PeerJ">
        <title>Extensive microbial diversity within the chicken gut microbiome revealed by metagenomics and culture.</title>
        <authorList>
            <person name="Gilroy R."/>
            <person name="Ravi A."/>
            <person name="Getino M."/>
            <person name="Pursley I."/>
            <person name="Horton D.L."/>
            <person name="Alikhan N.F."/>
            <person name="Baker D."/>
            <person name="Gharbi K."/>
            <person name="Hall N."/>
            <person name="Watson M."/>
            <person name="Adriaenssens E.M."/>
            <person name="Foster-Nyarko E."/>
            <person name="Jarju S."/>
            <person name="Secka A."/>
            <person name="Antonio M."/>
            <person name="Oren A."/>
            <person name="Chaudhuri R.R."/>
            <person name="La Ragione R."/>
            <person name="Hildebrand F."/>
            <person name="Pallen M.J."/>
        </authorList>
    </citation>
    <scope>NUCLEOTIDE SEQUENCE</scope>
    <source>
        <strain evidence="4">CHK195-9823</strain>
    </source>
</reference>
<organism evidence="4 5">
    <name type="scientific">Candidatus Blautia stercorigallinarum</name>
    <dbReference type="NCBI Taxonomy" id="2838501"/>
    <lineage>
        <taxon>Bacteria</taxon>
        <taxon>Bacillati</taxon>
        <taxon>Bacillota</taxon>
        <taxon>Clostridia</taxon>
        <taxon>Lachnospirales</taxon>
        <taxon>Lachnospiraceae</taxon>
        <taxon>Blautia</taxon>
    </lineage>
</organism>
<protein>
    <submittedName>
        <fullName evidence="4">GNAT family N-acetyltransferase</fullName>
        <ecNumber evidence="4">2.3.1.-</ecNumber>
    </submittedName>
</protein>
<dbReference type="PANTHER" id="PTHR10908:SF0">
    <property type="entry name" value="SEROTONIN N-ACETYLTRANSFERASE"/>
    <property type="match status" value="1"/>
</dbReference>
<accession>A0A9D1PFF4</accession>
<dbReference type="InterPro" id="IPR000182">
    <property type="entry name" value="GNAT_dom"/>
</dbReference>
<keyword evidence="2 4" id="KW-0012">Acyltransferase</keyword>
<evidence type="ECO:0000313" key="5">
    <source>
        <dbReference type="Proteomes" id="UP000886814"/>
    </source>
</evidence>
<gene>
    <name evidence="4" type="ORF">H9747_15010</name>
</gene>
<keyword evidence="1 4" id="KW-0808">Transferase</keyword>
<sequence>MSDIKGCQQAAESLYERFEFRYIRSEEGDQAARIEQVCFPPNEACTEKMMKDRAAAAPEMFLTAVDRKNGLLAGFLCGLATDEVSFRDEFFYDNTLYQPEGKNVILLGLDVLPEYRGQGLARELMHIYLQREKERGRKMAVLTCLADKIPMYEKMGFTSHGLSKSTWGGVPWYEMSCALND</sequence>
<feature type="domain" description="N-acetyltransferase" evidence="3">
    <location>
        <begin position="18"/>
        <end position="180"/>
    </location>
</feature>
<dbReference type="SUPFAM" id="SSF55729">
    <property type="entry name" value="Acyl-CoA N-acyltransferases (Nat)"/>
    <property type="match status" value="1"/>
</dbReference>
<proteinExistence type="predicted"/>
<reference evidence="4" key="2">
    <citation type="submission" date="2021-04" db="EMBL/GenBank/DDBJ databases">
        <authorList>
            <person name="Gilroy R."/>
        </authorList>
    </citation>
    <scope>NUCLEOTIDE SEQUENCE</scope>
    <source>
        <strain evidence="4">CHK195-9823</strain>
    </source>
</reference>
<dbReference type="Proteomes" id="UP000886814">
    <property type="component" value="Unassembled WGS sequence"/>
</dbReference>
<dbReference type="GO" id="GO:0008080">
    <property type="term" value="F:N-acetyltransferase activity"/>
    <property type="evidence" value="ECO:0007669"/>
    <property type="project" value="UniProtKB-ARBA"/>
</dbReference>
<dbReference type="Pfam" id="PF00583">
    <property type="entry name" value="Acetyltransf_1"/>
    <property type="match status" value="1"/>
</dbReference>
<dbReference type="EMBL" id="DXIQ01000106">
    <property type="protein sequence ID" value="HIV40279.1"/>
    <property type="molecule type" value="Genomic_DNA"/>
</dbReference>
<dbReference type="InterPro" id="IPR016181">
    <property type="entry name" value="Acyl_CoA_acyltransferase"/>
</dbReference>
<evidence type="ECO:0000256" key="1">
    <source>
        <dbReference type="ARBA" id="ARBA00022679"/>
    </source>
</evidence>
<dbReference type="CDD" id="cd04301">
    <property type="entry name" value="NAT_SF"/>
    <property type="match status" value="1"/>
</dbReference>
<dbReference type="Gene3D" id="3.40.630.30">
    <property type="match status" value="1"/>
</dbReference>
<evidence type="ECO:0000313" key="4">
    <source>
        <dbReference type="EMBL" id="HIV40279.1"/>
    </source>
</evidence>
<dbReference type="AlphaFoldDB" id="A0A9D1PFF4"/>
<comment type="caution">
    <text evidence="4">The sequence shown here is derived from an EMBL/GenBank/DDBJ whole genome shotgun (WGS) entry which is preliminary data.</text>
</comment>
<dbReference type="EC" id="2.3.1.-" evidence="4"/>
<evidence type="ECO:0000256" key="2">
    <source>
        <dbReference type="ARBA" id="ARBA00023315"/>
    </source>
</evidence>
<dbReference type="InterPro" id="IPR051635">
    <property type="entry name" value="SNAT-like"/>
</dbReference>
<name>A0A9D1PFF4_9FIRM</name>
<evidence type="ECO:0000259" key="3">
    <source>
        <dbReference type="PROSITE" id="PS51186"/>
    </source>
</evidence>
<dbReference type="PANTHER" id="PTHR10908">
    <property type="entry name" value="SEROTONIN N-ACETYLTRANSFERASE"/>
    <property type="match status" value="1"/>
</dbReference>
<dbReference type="PROSITE" id="PS51186">
    <property type="entry name" value="GNAT"/>
    <property type="match status" value="1"/>
</dbReference>